<accession>A0A7J6DFA8</accession>
<organism evidence="1 2">
    <name type="scientific">Onychostoma macrolepis</name>
    <dbReference type="NCBI Taxonomy" id="369639"/>
    <lineage>
        <taxon>Eukaryota</taxon>
        <taxon>Metazoa</taxon>
        <taxon>Chordata</taxon>
        <taxon>Craniata</taxon>
        <taxon>Vertebrata</taxon>
        <taxon>Euteleostomi</taxon>
        <taxon>Actinopterygii</taxon>
        <taxon>Neopterygii</taxon>
        <taxon>Teleostei</taxon>
        <taxon>Ostariophysi</taxon>
        <taxon>Cypriniformes</taxon>
        <taxon>Cyprinidae</taxon>
        <taxon>Acrossocheilinae</taxon>
        <taxon>Onychostoma</taxon>
    </lineage>
</organism>
<proteinExistence type="predicted"/>
<protein>
    <submittedName>
        <fullName evidence="1">Uncharacterized protein</fullName>
    </submittedName>
</protein>
<evidence type="ECO:0000313" key="2">
    <source>
        <dbReference type="Proteomes" id="UP000579812"/>
    </source>
</evidence>
<sequence>MNSSAGTWKLFFQKVAGVLEAALSAYSNKNLSDHQPESHVLDAIGEVKVNNFSVAQLTDVNRYRLVPGKAETILASSLQRLPFLS</sequence>
<dbReference type="EMBL" id="JAAMOB010000001">
    <property type="protein sequence ID" value="KAF4117957.1"/>
    <property type="molecule type" value="Genomic_DNA"/>
</dbReference>
<evidence type="ECO:0000313" key="1">
    <source>
        <dbReference type="EMBL" id="KAF4117957.1"/>
    </source>
</evidence>
<comment type="caution">
    <text evidence="1">The sequence shown here is derived from an EMBL/GenBank/DDBJ whole genome shotgun (WGS) entry which is preliminary data.</text>
</comment>
<name>A0A7J6DFA8_9TELE</name>
<keyword evidence="2" id="KW-1185">Reference proteome</keyword>
<reference evidence="1 2" key="1">
    <citation type="submission" date="2020-04" db="EMBL/GenBank/DDBJ databases">
        <title>Chromosome-level genome assembly of a cyprinid fish Onychostoma macrolepis by integration of Nanopore Sequencing, Bionano and Hi-C technology.</title>
        <authorList>
            <person name="Wang D."/>
        </authorList>
    </citation>
    <scope>NUCLEOTIDE SEQUENCE [LARGE SCALE GENOMIC DNA]</scope>
    <source>
        <strain evidence="1">SWU-2019</strain>
        <tissue evidence="1">Muscle</tissue>
    </source>
</reference>
<dbReference type="AlphaFoldDB" id="A0A7J6DFA8"/>
<dbReference type="Proteomes" id="UP000579812">
    <property type="component" value="Unassembled WGS sequence"/>
</dbReference>
<gene>
    <name evidence="1" type="ORF">G5714_000008</name>
</gene>